<dbReference type="Proteomes" id="UP001141806">
    <property type="component" value="Unassembled WGS sequence"/>
</dbReference>
<dbReference type="EMBL" id="JAMYWD010000331">
    <property type="protein sequence ID" value="KAJ4949800.1"/>
    <property type="molecule type" value="Genomic_DNA"/>
</dbReference>
<evidence type="ECO:0000313" key="11">
    <source>
        <dbReference type="Proteomes" id="UP001141806"/>
    </source>
</evidence>
<dbReference type="GO" id="GO:0008442">
    <property type="term" value="F:3-hydroxyisobutyrate dehydrogenase activity"/>
    <property type="evidence" value="ECO:0007669"/>
    <property type="project" value="UniProtKB-EC"/>
</dbReference>
<dbReference type="Gene3D" id="3.40.50.720">
    <property type="entry name" value="NAD(P)-binding Rossmann-like Domain"/>
    <property type="match status" value="1"/>
</dbReference>
<evidence type="ECO:0000259" key="8">
    <source>
        <dbReference type="Pfam" id="PF03446"/>
    </source>
</evidence>
<gene>
    <name evidence="9" type="ORF">NE237_024473</name>
    <name evidence="10" type="ORF">NE237_032635</name>
</gene>
<comment type="similarity">
    <text evidence="2">Belongs to the HIBADH-related family. 3-hydroxyisobutyrate dehydrogenase subfamily.</text>
</comment>
<evidence type="ECO:0000313" key="9">
    <source>
        <dbReference type="EMBL" id="KAJ4949800.1"/>
    </source>
</evidence>
<dbReference type="AlphaFoldDB" id="A0A9Q0GLU8"/>
<dbReference type="PANTHER" id="PTHR22981">
    <property type="entry name" value="3-HYDROXYISOBUTYRATE DEHYDROGENASE-RELATED"/>
    <property type="match status" value="1"/>
</dbReference>
<proteinExistence type="inferred from homology"/>
<evidence type="ECO:0000256" key="6">
    <source>
        <dbReference type="ARBA" id="ARBA00023027"/>
    </source>
</evidence>
<sequence>MTRNQVESLFCLLSTASSPILLDAPVSGGVLVVEAVTLTFMVGSLQEAYLAAEPLFLSMGNHTIYCGGNGNGAATRICNNLTMTEFSWDVKYAGAPGSVYRHLFLMNLI</sequence>
<dbReference type="Pfam" id="PF03446">
    <property type="entry name" value="NAD_binding_2"/>
    <property type="match status" value="1"/>
</dbReference>
<dbReference type="EMBL" id="JAMYWD010000001">
    <property type="protein sequence ID" value="KAJ4981798.1"/>
    <property type="molecule type" value="Genomic_DNA"/>
</dbReference>
<comment type="pathway">
    <text evidence="1">Amino-acid degradation; L-valine degradation.</text>
</comment>
<evidence type="ECO:0000256" key="7">
    <source>
        <dbReference type="ARBA" id="ARBA00049197"/>
    </source>
</evidence>
<dbReference type="EC" id="1.1.1.31" evidence="3"/>
<dbReference type="OrthoDB" id="21615at2759"/>
<evidence type="ECO:0000313" key="10">
    <source>
        <dbReference type="EMBL" id="KAJ4981798.1"/>
    </source>
</evidence>
<protein>
    <recommendedName>
        <fullName evidence="3">3-hydroxyisobutyrate dehydrogenase</fullName>
        <ecNumber evidence="3">1.1.1.31</ecNumber>
    </recommendedName>
</protein>
<dbReference type="InterPro" id="IPR006115">
    <property type="entry name" value="6PGDH_NADP-bd"/>
</dbReference>
<reference evidence="9" key="1">
    <citation type="journal article" date="2023" name="Plant J.">
        <title>The genome of the king protea, Protea cynaroides.</title>
        <authorList>
            <person name="Chang J."/>
            <person name="Duong T.A."/>
            <person name="Schoeman C."/>
            <person name="Ma X."/>
            <person name="Roodt D."/>
            <person name="Barker N."/>
            <person name="Li Z."/>
            <person name="Van de Peer Y."/>
            <person name="Mizrachi E."/>
        </authorList>
    </citation>
    <scope>NUCLEOTIDE SEQUENCE</scope>
    <source>
        <tissue evidence="9">Young leaves</tissue>
    </source>
</reference>
<keyword evidence="4" id="KW-0101">Branched-chain amino acid catabolism</keyword>
<evidence type="ECO:0000256" key="3">
    <source>
        <dbReference type="ARBA" id="ARBA00012991"/>
    </source>
</evidence>
<feature type="domain" description="6-phosphogluconate dehydrogenase NADP-binding" evidence="8">
    <location>
        <begin position="21"/>
        <end position="67"/>
    </location>
</feature>
<evidence type="ECO:0000256" key="2">
    <source>
        <dbReference type="ARBA" id="ARBA00006013"/>
    </source>
</evidence>
<evidence type="ECO:0000256" key="1">
    <source>
        <dbReference type="ARBA" id="ARBA00005109"/>
    </source>
</evidence>
<dbReference type="SUPFAM" id="SSF51735">
    <property type="entry name" value="NAD(P)-binding Rossmann-fold domains"/>
    <property type="match status" value="1"/>
</dbReference>
<dbReference type="GO" id="GO:0050661">
    <property type="term" value="F:NADP binding"/>
    <property type="evidence" value="ECO:0007669"/>
    <property type="project" value="InterPro"/>
</dbReference>
<evidence type="ECO:0000256" key="4">
    <source>
        <dbReference type="ARBA" id="ARBA00022456"/>
    </source>
</evidence>
<comment type="catalytic activity">
    <reaction evidence="7">
        <text>3-hydroxy-2-methylpropanoate + NAD(+) = 2-methyl-3-oxopropanoate + NADH + H(+)</text>
        <dbReference type="Rhea" id="RHEA:17681"/>
        <dbReference type="ChEBI" id="CHEBI:11805"/>
        <dbReference type="ChEBI" id="CHEBI:15378"/>
        <dbReference type="ChEBI" id="CHEBI:57540"/>
        <dbReference type="ChEBI" id="CHEBI:57700"/>
        <dbReference type="ChEBI" id="CHEBI:57945"/>
        <dbReference type="EC" id="1.1.1.31"/>
    </reaction>
</comment>
<name>A0A9Q0GLU8_9MAGN</name>
<dbReference type="GO" id="GO:0006574">
    <property type="term" value="P:L-valine catabolic process"/>
    <property type="evidence" value="ECO:0007669"/>
    <property type="project" value="TreeGrafter"/>
</dbReference>
<keyword evidence="6" id="KW-0520">NAD</keyword>
<dbReference type="InterPro" id="IPR036291">
    <property type="entry name" value="NAD(P)-bd_dom_sf"/>
</dbReference>
<accession>A0A9Q0GLU8</accession>
<comment type="caution">
    <text evidence="9">The sequence shown here is derived from an EMBL/GenBank/DDBJ whole genome shotgun (WGS) entry which is preliminary data.</text>
</comment>
<keyword evidence="5" id="KW-0560">Oxidoreductase</keyword>
<organism evidence="9 11">
    <name type="scientific">Protea cynaroides</name>
    <dbReference type="NCBI Taxonomy" id="273540"/>
    <lineage>
        <taxon>Eukaryota</taxon>
        <taxon>Viridiplantae</taxon>
        <taxon>Streptophyta</taxon>
        <taxon>Embryophyta</taxon>
        <taxon>Tracheophyta</taxon>
        <taxon>Spermatophyta</taxon>
        <taxon>Magnoliopsida</taxon>
        <taxon>Proteales</taxon>
        <taxon>Proteaceae</taxon>
        <taxon>Protea</taxon>
    </lineage>
</organism>
<dbReference type="PANTHER" id="PTHR22981:SF7">
    <property type="entry name" value="3-HYDROXYISOBUTYRATE DEHYDROGENASE, MITOCHONDRIAL"/>
    <property type="match status" value="1"/>
</dbReference>
<keyword evidence="11" id="KW-1185">Reference proteome</keyword>
<evidence type="ECO:0000256" key="5">
    <source>
        <dbReference type="ARBA" id="ARBA00023002"/>
    </source>
</evidence>